<gene>
    <name evidence="2" type="ORF">PZE19_15180</name>
</gene>
<name>A0ABT6FC16_9BACT</name>
<evidence type="ECO:0000313" key="2">
    <source>
        <dbReference type="EMBL" id="MDG3005130.1"/>
    </source>
</evidence>
<reference evidence="2 3" key="1">
    <citation type="submission" date="2023-03" db="EMBL/GenBank/DDBJ databases">
        <title>Paludisphaera mucosa sp. nov. a novel planctomycete from northern fen.</title>
        <authorList>
            <person name="Ivanova A."/>
        </authorList>
    </citation>
    <scope>NUCLEOTIDE SEQUENCE [LARGE SCALE GENOMIC DNA]</scope>
    <source>
        <strain evidence="2 3">Pla2</strain>
    </source>
</reference>
<keyword evidence="1" id="KW-0732">Signal</keyword>
<sequence length="418" mass="45493">MGRSVLSTMILIPLLGCSPAGPAARAEDAPARPKILVHVMPWFESKAVSGRWGWHWTMGRFDPERLDAAGRREIASHVHPLIGPYDSADPDVLEYQTLLMKVAGIDGAIADWYGGEDVNDYAMIHRRTGALFDALGRRGLGFAVCYEDRVLKAMAEKGGWTPAQAVEHARTHLETCAADWFRRPGYATLDGRPLLLVFGPDYLTVPQWDAAFRGLSPAPAFFTLHERKPPALGAFAWPPMWASKDGVLGDEALDAYLDRFAKQDGPRIPAAFPGFHDIYAQAGVQPSHGFLDARDGATFRRTLDGALRSGTPYVQLVTWNDYGEGTAIEPTREAGYRELETLQGARRKLPGEPFAYRPADLRLPARIYGLRKRLPAADPARKNLDAAADALSAGDAAGAARRIAEAEAAAAHTTGRSG</sequence>
<feature type="signal peptide" evidence="1">
    <location>
        <begin position="1"/>
        <end position="23"/>
    </location>
</feature>
<dbReference type="RefSeq" id="WP_277861479.1">
    <property type="nucleotide sequence ID" value="NZ_JARRAG010000002.1"/>
</dbReference>
<dbReference type="CDD" id="cd11575">
    <property type="entry name" value="GH99_GH71_like_3"/>
    <property type="match status" value="1"/>
</dbReference>
<feature type="chain" id="PRO_5046155122" evidence="1">
    <location>
        <begin position="24"/>
        <end position="418"/>
    </location>
</feature>
<accession>A0ABT6FC16</accession>
<dbReference type="Gene3D" id="3.20.20.80">
    <property type="entry name" value="Glycosidases"/>
    <property type="match status" value="1"/>
</dbReference>
<dbReference type="EMBL" id="JARRAG010000002">
    <property type="protein sequence ID" value="MDG3005130.1"/>
    <property type="molecule type" value="Genomic_DNA"/>
</dbReference>
<evidence type="ECO:0000313" key="3">
    <source>
        <dbReference type="Proteomes" id="UP001216907"/>
    </source>
</evidence>
<dbReference type="Proteomes" id="UP001216907">
    <property type="component" value="Unassembled WGS sequence"/>
</dbReference>
<organism evidence="2 3">
    <name type="scientific">Paludisphaera mucosa</name>
    <dbReference type="NCBI Taxonomy" id="3030827"/>
    <lineage>
        <taxon>Bacteria</taxon>
        <taxon>Pseudomonadati</taxon>
        <taxon>Planctomycetota</taxon>
        <taxon>Planctomycetia</taxon>
        <taxon>Isosphaerales</taxon>
        <taxon>Isosphaeraceae</taxon>
        <taxon>Paludisphaera</taxon>
    </lineage>
</organism>
<evidence type="ECO:0000256" key="1">
    <source>
        <dbReference type="SAM" id="SignalP"/>
    </source>
</evidence>
<keyword evidence="3" id="KW-1185">Reference proteome</keyword>
<proteinExistence type="predicted"/>
<comment type="caution">
    <text evidence="2">The sequence shown here is derived from an EMBL/GenBank/DDBJ whole genome shotgun (WGS) entry which is preliminary data.</text>
</comment>
<protein>
    <submittedName>
        <fullName evidence="2">Glycoside hydrolase family 71/99-like protein</fullName>
    </submittedName>
</protein>